<sequence length="182" mass="20657">MTGSRTLPRSRVRVASYFEQMTPTHQTSDLHGFFRRQKNSAMKGILLVLLDRGTTELDRALDDALAPHRLDEDAKSWPRFYWDYWHLTSNPFGGFAPDTHDIEPVANCNRHACIVGVLPVDYNPSAIITPDGLWNDLSEFGWRLIDEPSAANTAAMAKWQQRVAKLRQISSDCIGVEVLYHC</sequence>
<evidence type="ECO:0000313" key="1">
    <source>
        <dbReference type="EMBL" id="GAA5511222.1"/>
    </source>
</evidence>
<dbReference type="EMBL" id="BAABRO010000046">
    <property type="protein sequence ID" value="GAA5511222.1"/>
    <property type="molecule type" value="Genomic_DNA"/>
</dbReference>
<evidence type="ECO:0000313" key="2">
    <source>
        <dbReference type="Proteomes" id="UP001416858"/>
    </source>
</evidence>
<proteinExistence type="predicted"/>
<dbReference type="Proteomes" id="UP001416858">
    <property type="component" value="Unassembled WGS sequence"/>
</dbReference>
<name>A0ABP9W500_9BACT</name>
<comment type="caution">
    <text evidence="1">The sequence shown here is derived from an EMBL/GenBank/DDBJ whole genome shotgun (WGS) entry which is preliminary data.</text>
</comment>
<reference evidence="1 2" key="1">
    <citation type="submission" date="2024-02" db="EMBL/GenBank/DDBJ databases">
        <title>Rhodopirellula caenicola NBRC 110016.</title>
        <authorList>
            <person name="Ichikawa N."/>
            <person name="Katano-Makiyama Y."/>
            <person name="Hidaka K."/>
        </authorList>
    </citation>
    <scope>NUCLEOTIDE SEQUENCE [LARGE SCALE GENOMIC DNA]</scope>
    <source>
        <strain evidence="1 2">NBRC 110016</strain>
    </source>
</reference>
<gene>
    <name evidence="1" type="ORF">Rcae01_06738</name>
</gene>
<keyword evidence="2" id="KW-1185">Reference proteome</keyword>
<organism evidence="1 2">
    <name type="scientific">Novipirellula caenicola</name>
    <dbReference type="NCBI Taxonomy" id="1536901"/>
    <lineage>
        <taxon>Bacteria</taxon>
        <taxon>Pseudomonadati</taxon>
        <taxon>Planctomycetota</taxon>
        <taxon>Planctomycetia</taxon>
        <taxon>Pirellulales</taxon>
        <taxon>Pirellulaceae</taxon>
        <taxon>Novipirellula</taxon>
    </lineage>
</organism>
<protein>
    <submittedName>
        <fullName evidence="1">Uncharacterized protein</fullName>
    </submittedName>
</protein>
<accession>A0ABP9W500</accession>